<reference evidence="13" key="1">
    <citation type="submission" date="2016-10" db="EMBL/GenBank/DDBJ databases">
        <title>Sequence of Gallionella enrichment culture.</title>
        <authorList>
            <person name="Poehlein A."/>
            <person name="Muehling M."/>
            <person name="Daniel R."/>
        </authorList>
    </citation>
    <scope>NUCLEOTIDE SEQUENCE</scope>
</reference>
<comment type="subcellular location">
    <subcellularLocation>
        <location evidence="1">Cell membrane</location>
        <topology evidence="1">Multi-pass membrane protein</topology>
    </subcellularLocation>
</comment>
<evidence type="ECO:0000256" key="12">
    <source>
        <dbReference type="SAM" id="Phobius"/>
    </source>
</evidence>
<keyword evidence="9 12" id="KW-0472">Membrane</keyword>
<evidence type="ECO:0000256" key="4">
    <source>
        <dbReference type="ARBA" id="ARBA00021581"/>
    </source>
</evidence>
<dbReference type="GO" id="GO:0005886">
    <property type="term" value="C:plasma membrane"/>
    <property type="evidence" value="ECO:0007669"/>
    <property type="project" value="UniProtKB-SubCell"/>
</dbReference>
<evidence type="ECO:0000256" key="2">
    <source>
        <dbReference type="ARBA" id="ARBA00010621"/>
    </source>
</evidence>
<comment type="caution">
    <text evidence="13">The sequence shown here is derived from an EMBL/GenBank/DDBJ whole genome shotgun (WGS) entry which is preliminary data.</text>
</comment>
<dbReference type="EMBL" id="MLJW01000002">
    <property type="protein sequence ID" value="OIR18913.1"/>
    <property type="molecule type" value="Genomic_DNA"/>
</dbReference>
<evidence type="ECO:0000313" key="13">
    <source>
        <dbReference type="EMBL" id="OIR18913.1"/>
    </source>
</evidence>
<protein>
    <recommendedName>
        <fullName evidence="4">Undecaprenyl-diphosphatase</fullName>
        <ecNumber evidence="3">3.6.1.27</ecNumber>
    </recommendedName>
    <alternativeName>
        <fullName evidence="10">Undecaprenyl pyrophosphate phosphatase</fullName>
    </alternativeName>
</protein>
<keyword evidence="8 12" id="KW-1133">Transmembrane helix</keyword>
<evidence type="ECO:0000256" key="7">
    <source>
        <dbReference type="ARBA" id="ARBA00022801"/>
    </source>
</evidence>
<dbReference type="PANTHER" id="PTHR30622:SF2">
    <property type="entry name" value="UNDECAPRENYL-DIPHOSPHATASE"/>
    <property type="match status" value="1"/>
</dbReference>
<comment type="similarity">
    <text evidence="2">Belongs to the UppP family.</text>
</comment>
<gene>
    <name evidence="13" type="primary">uppP_1</name>
    <name evidence="13" type="ORF">GALL_12560</name>
</gene>
<feature type="transmembrane region" description="Helical" evidence="12">
    <location>
        <begin position="228"/>
        <end position="253"/>
    </location>
</feature>
<evidence type="ECO:0000256" key="10">
    <source>
        <dbReference type="ARBA" id="ARBA00032707"/>
    </source>
</evidence>
<keyword evidence="6 12" id="KW-0812">Transmembrane</keyword>
<feature type="transmembrane region" description="Helical" evidence="12">
    <location>
        <begin position="265"/>
        <end position="283"/>
    </location>
</feature>
<keyword evidence="5" id="KW-1003">Cell membrane</keyword>
<dbReference type="Pfam" id="PF02673">
    <property type="entry name" value="BacA"/>
    <property type="match status" value="1"/>
</dbReference>
<evidence type="ECO:0000256" key="3">
    <source>
        <dbReference type="ARBA" id="ARBA00012374"/>
    </source>
</evidence>
<dbReference type="EC" id="3.6.1.27" evidence="3"/>
<dbReference type="GO" id="GO:0050380">
    <property type="term" value="F:undecaprenyl-diphosphatase activity"/>
    <property type="evidence" value="ECO:0007669"/>
    <property type="project" value="UniProtKB-EC"/>
</dbReference>
<dbReference type="AlphaFoldDB" id="A0A1J5TDB7"/>
<feature type="transmembrane region" description="Helical" evidence="12">
    <location>
        <begin position="48"/>
        <end position="65"/>
    </location>
</feature>
<sequence length="284" mass="30871">MHLTFLQIVILGLVQGAAELLPVSSSAHVIVAEKLMGVDPSNPEMTFLLVMLHTGTMFAVMIYFWKAWRERYFSSRERFIEAAKWIIAATACTGFLGLGLKIFIEKVVLAGHAKAEVESLFSNLPLMAVSLAVAGVLILIAAARGRGTEEVKARSALWTGIVQGLCLPFRGLSRSGATISTSLLCGTGRKAAEDFSFALAVVLTPPVVVLELHRLYKDRSPLHPHASLFHMVAPGLVGMACSLVAGLLALKLLSRWLESGRWQNFGYYCLFFAAVVFILSQSGY</sequence>
<keyword evidence="7 13" id="KW-0378">Hydrolase</keyword>
<feature type="transmembrane region" description="Helical" evidence="12">
    <location>
        <begin position="85"/>
        <end position="104"/>
    </location>
</feature>
<dbReference type="InterPro" id="IPR003824">
    <property type="entry name" value="UppP"/>
</dbReference>
<evidence type="ECO:0000256" key="6">
    <source>
        <dbReference type="ARBA" id="ARBA00022692"/>
    </source>
</evidence>
<evidence type="ECO:0000256" key="8">
    <source>
        <dbReference type="ARBA" id="ARBA00022989"/>
    </source>
</evidence>
<dbReference type="HAMAP" id="MF_01006">
    <property type="entry name" value="Undec_diphosphatase"/>
    <property type="match status" value="1"/>
</dbReference>
<organism evidence="13">
    <name type="scientific">mine drainage metagenome</name>
    <dbReference type="NCBI Taxonomy" id="410659"/>
    <lineage>
        <taxon>unclassified sequences</taxon>
        <taxon>metagenomes</taxon>
        <taxon>ecological metagenomes</taxon>
    </lineage>
</organism>
<evidence type="ECO:0000256" key="9">
    <source>
        <dbReference type="ARBA" id="ARBA00023136"/>
    </source>
</evidence>
<dbReference type="PANTHER" id="PTHR30622">
    <property type="entry name" value="UNDECAPRENYL-DIPHOSPHATASE"/>
    <property type="match status" value="1"/>
</dbReference>
<evidence type="ECO:0000256" key="5">
    <source>
        <dbReference type="ARBA" id="ARBA00022475"/>
    </source>
</evidence>
<feature type="transmembrane region" description="Helical" evidence="12">
    <location>
        <begin position="124"/>
        <end position="143"/>
    </location>
</feature>
<proteinExistence type="inferred from homology"/>
<comment type="catalytic activity">
    <reaction evidence="11">
        <text>di-trans,octa-cis-undecaprenyl diphosphate + H2O = di-trans,octa-cis-undecaprenyl phosphate + phosphate + H(+)</text>
        <dbReference type="Rhea" id="RHEA:28094"/>
        <dbReference type="ChEBI" id="CHEBI:15377"/>
        <dbReference type="ChEBI" id="CHEBI:15378"/>
        <dbReference type="ChEBI" id="CHEBI:43474"/>
        <dbReference type="ChEBI" id="CHEBI:58405"/>
        <dbReference type="ChEBI" id="CHEBI:60392"/>
        <dbReference type="EC" id="3.6.1.27"/>
    </reaction>
</comment>
<feature type="transmembrane region" description="Helical" evidence="12">
    <location>
        <begin position="197"/>
        <end position="216"/>
    </location>
</feature>
<evidence type="ECO:0000256" key="1">
    <source>
        <dbReference type="ARBA" id="ARBA00004651"/>
    </source>
</evidence>
<accession>A0A1J5TDB7</accession>
<evidence type="ECO:0000256" key="11">
    <source>
        <dbReference type="ARBA" id="ARBA00047594"/>
    </source>
</evidence>
<name>A0A1J5TDB7_9ZZZZ</name>